<feature type="region of interest" description="Disordered" evidence="2">
    <location>
        <begin position="210"/>
        <end position="231"/>
    </location>
</feature>
<feature type="region of interest" description="Disordered" evidence="2">
    <location>
        <begin position="162"/>
        <end position="186"/>
    </location>
</feature>
<keyword evidence="4" id="KW-1185">Reference proteome</keyword>
<reference evidence="4" key="2">
    <citation type="submission" date="2015-07" db="EMBL/GenBank/DDBJ databases">
        <title>Contrasting host-pathogen interactions and genome evolution in two generalist and specialist microsporidian pathogens of mosquitoes.</title>
        <authorList>
            <consortium name="The Broad Institute Genomics Platform"/>
            <consortium name="The Broad Institute Genome Sequencing Center for Infectious Disease"/>
            <person name="Cuomo C.A."/>
            <person name="Sanscrainte N.D."/>
            <person name="Goldberg J.M."/>
            <person name="Heiman D."/>
            <person name="Young S."/>
            <person name="Zeng Q."/>
            <person name="Becnel J.J."/>
            <person name="Birren B.W."/>
        </authorList>
    </citation>
    <scope>NUCLEOTIDE SEQUENCE [LARGE SCALE GENOMIC DNA]</scope>
    <source>
        <strain evidence="4">USNM 41457</strain>
    </source>
</reference>
<dbReference type="Pfam" id="PF03357">
    <property type="entry name" value="Snf7"/>
    <property type="match status" value="1"/>
</dbReference>
<dbReference type="VEuPathDB" id="MicrosporidiaDB:EDEG_01787"/>
<organism evidence="3 4">
    <name type="scientific">Edhazardia aedis (strain USNM 41457)</name>
    <name type="common">Microsporidian parasite</name>
    <dbReference type="NCBI Taxonomy" id="1003232"/>
    <lineage>
        <taxon>Eukaryota</taxon>
        <taxon>Fungi</taxon>
        <taxon>Fungi incertae sedis</taxon>
        <taxon>Microsporidia</taxon>
        <taxon>Edhazardia</taxon>
    </lineage>
</organism>
<feature type="coiled-coil region" evidence="1">
    <location>
        <begin position="18"/>
        <end position="85"/>
    </location>
</feature>
<comment type="caution">
    <text evidence="3">The sequence shown here is derived from an EMBL/GenBank/DDBJ whole genome shotgun (WGS) entry which is preliminary data.</text>
</comment>
<evidence type="ECO:0000313" key="3">
    <source>
        <dbReference type="EMBL" id="EJW03920.1"/>
    </source>
</evidence>
<sequence length="231" mass="27408">MKWFYDIFTSKPDPQKTLTRITNIIISLEREKEYLQEQKNEHLIKIKRLIAEGRVEEAKQEYYKKKNFEDTITALNGQISILETNKIKIVEQTTNKVVYNVIKTVNKEFKSQEKYKKVENVIENNIELINEQKEVNDMLQEFVVKDVDEEFENLIDEAKDTAKNTEKGEEKEKVNSERVSNNIHDDDGNTQFSLLFNSIEIESVTNEFENKNDPIFENMKDNNHRNDKTEY</sequence>
<evidence type="ECO:0000256" key="1">
    <source>
        <dbReference type="SAM" id="Coils"/>
    </source>
</evidence>
<feature type="compositionally biased region" description="Basic and acidic residues" evidence="2">
    <location>
        <begin position="162"/>
        <end position="176"/>
    </location>
</feature>
<dbReference type="Proteomes" id="UP000003163">
    <property type="component" value="Unassembled WGS sequence"/>
</dbReference>
<evidence type="ECO:0000256" key="2">
    <source>
        <dbReference type="SAM" id="MobiDB-lite"/>
    </source>
</evidence>
<dbReference type="EMBL" id="AFBI03000027">
    <property type="protein sequence ID" value="EJW03920.1"/>
    <property type="molecule type" value="Genomic_DNA"/>
</dbReference>
<evidence type="ECO:0000313" key="4">
    <source>
        <dbReference type="Proteomes" id="UP000003163"/>
    </source>
</evidence>
<proteinExistence type="predicted"/>
<protein>
    <submittedName>
        <fullName evidence="3">Uncharacterized protein</fullName>
    </submittedName>
</protein>
<dbReference type="InterPro" id="IPR005024">
    <property type="entry name" value="Snf7_fam"/>
</dbReference>
<accession>J9DMX5</accession>
<name>J9DMX5_EDHAE</name>
<dbReference type="InParanoid" id="J9DMX5"/>
<reference evidence="3 4" key="1">
    <citation type="submission" date="2011-08" db="EMBL/GenBank/DDBJ databases">
        <authorList>
            <person name="Liu Z.J."/>
            <person name="Shi F.L."/>
            <person name="Lu J.Q."/>
            <person name="Li M."/>
            <person name="Wang Z.L."/>
        </authorList>
    </citation>
    <scope>NUCLEOTIDE SEQUENCE [LARGE SCALE GENOMIC DNA]</scope>
    <source>
        <strain evidence="3 4">USNM 41457</strain>
    </source>
</reference>
<dbReference type="GO" id="GO:0007034">
    <property type="term" value="P:vacuolar transport"/>
    <property type="evidence" value="ECO:0007669"/>
    <property type="project" value="InterPro"/>
</dbReference>
<dbReference type="AlphaFoldDB" id="J9DMX5"/>
<dbReference type="HOGENOM" id="CLU_1199806_0_0_1"/>
<keyword evidence="1" id="KW-0175">Coiled coil</keyword>
<gene>
    <name evidence="3" type="ORF">EDEG_01787</name>
</gene>